<gene>
    <name evidence="9" type="ORF">UFOPK2593_01353</name>
</gene>
<keyword evidence="4" id="KW-0227">DNA damage</keyword>
<dbReference type="PROSITE" id="PS00731">
    <property type="entry name" value="AP_NUCLEASE_F2_3"/>
    <property type="match status" value="1"/>
</dbReference>
<evidence type="ECO:0000256" key="4">
    <source>
        <dbReference type="ARBA" id="ARBA00022763"/>
    </source>
</evidence>
<dbReference type="PANTHER" id="PTHR21445:SF0">
    <property type="entry name" value="APURINIC-APYRIMIDINIC ENDONUCLEASE"/>
    <property type="match status" value="1"/>
</dbReference>
<feature type="domain" description="Xylose isomerase-like TIM barrel" evidence="8">
    <location>
        <begin position="34"/>
        <end position="275"/>
    </location>
</feature>
<accession>A0A6J6QSH1</accession>
<protein>
    <submittedName>
        <fullName evidence="9">Unannotated protein</fullName>
    </submittedName>
</protein>
<dbReference type="InterPro" id="IPR013022">
    <property type="entry name" value="Xyl_isomerase-like_TIM-brl"/>
</dbReference>
<dbReference type="GO" id="GO:0003677">
    <property type="term" value="F:DNA binding"/>
    <property type="evidence" value="ECO:0007669"/>
    <property type="project" value="InterPro"/>
</dbReference>
<dbReference type="GO" id="GO:0008081">
    <property type="term" value="F:phosphoric diester hydrolase activity"/>
    <property type="evidence" value="ECO:0007669"/>
    <property type="project" value="TreeGrafter"/>
</dbReference>
<dbReference type="NCBIfam" id="NF002198">
    <property type="entry name" value="PRK01060.1-3"/>
    <property type="match status" value="1"/>
</dbReference>
<dbReference type="GO" id="GO:0006284">
    <property type="term" value="P:base-excision repair"/>
    <property type="evidence" value="ECO:0007669"/>
    <property type="project" value="TreeGrafter"/>
</dbReference>
<dbReference type="GO" id="GO:0003906">
    <property type="term" value="F:DNA-(apurinic or apyrimidinic site) endonuclease activity"/>
    <property type="evidence" value="ECO:0007669"/>
    <property type="project" value="TreeGrafter"/>
</dbReference>
<dbReference type="Pfam" id="PF01261">
    <property type="entry name" value="AP_endonuc_2"/>
    <property type="match status" value="1"/>
</dbReference>
<dbReference type="EMBL" id="CAEZXW010000120">
    <property type="protein sequence ID" value="CAB4714711.1"/>
    <property type="molecule type" value="Genomic_DNA"/>
</dbReference>
<dbReference type="GO" id="GO:0008270">
    <property type="term" value="F:zinc ion binding"/>
    <property type="evidence" value="ECO:0007669"/>
    <property type="project" value="InterPro"/>
</dbReference>
<evidence type="ECO:0000256" key="1">
    <source>
        <dbReference type="ARBA" id="ARBA00001947"/>
    </source>
</evidence>
<evidence type="ECO:0000256" key="3">
    <source>
        <dbReference type="ARBA" id="ARBA00022723"/>
    </source>
</evidence>
<dbReference type="Gene3D" id="3.20.20.150">
    <property type="entry name" value="Divalent-metal-dependent TIM barrel enzymes"/>
    <property type="match status" value="1"/>
</dbReference>
<organism evidence="9">
    <name type="scientific">freshwater metagenome</name>
    <dbReference type="NCBI Taxonomy" id="449393"/>
    <lineage>
        <taxon>unclassified sequences</taxon>
        <taxon>metagenomes</taxon>
        <taxon>ecological metagenomes</taxon>
    </lineage>
</organism>
<keyword evidence="3" id="KW-0479">Metal-binding</keyword>
<dbReference type="InterPro" id="IPR018246">
    <property type="entry name" value="AP_endonuc_F2_Zn_BS"/>
</dbReference>
<dbReference type="PROSITE" id="PS00730">
    <property type="entry name" value="AP_NUCLEASE_F2_2"/>
    <property type="match status" value="1"/>
</dbReference>
<dbReference type="AlphaFoldDB" id="A0A6J6QSH1"/>
<evidence type="ECO:0000313" key="9">
    <source>
        <dbReference type="EMBL" id="CAB4714711.1"/>
    </source>
</evidence>
<evidence type="ECO:0000256" key="6">
    <source>
        <dbReference type="ARBA" id="ARBA00022833"/>
    </source>
</evidence>
<evidence type="ECO:0000256" key="7">
    <source>
        <dbReference type="ARBA" id="ARBA00023204"/>
    </source>
</evidence>
<evidence type="ECO:0000256" key="5">
    <source>
        <dbReference type="ARBA" id="ARBA00022801"/>
    </source>
</evidence>
<evidence type="ECO:0000256" key="2">
    <source>
        <dbReference type="ARBA" id="ARBA00005340"/>
    </source>
</evidence>
<dbReference type="SMART" id="SM00518">
    <property type="entry name" value="AP2Ec"/>
    <property type="match status" value="1"/>
</dbReference>
<dbReference type="SUPFAM" id="SSF51658">
    <property type="entry name" value="Xylose isomerase-like"/>
    <property type="match status" value="1"/>
</dbReference>
<proteinExistence type="inferred from homology"/>
<comment type="similarity">
    <text evidence="2">Belongs to the AP endonuclease 2 family.</text>
</comment>
<dbReference type="PANTHER" id="PTHR21445">
    <property type="entry name" value="ENDONUCLEASE IV ENDODEOXYRIBONUCLEASE IV"/>
    <property type="match status" value="1"/>
</dbReference>
<keyword evidence="7" id="KW-0234">DNA repair</keyword>
<evidence type="ECO:0000259" key="8">
    <source>
        <dbReference type="Pfam" id="PF01261"/>
    </source>
</evidence>
<comment type="cofactor">
    <cofactor evidence="1">
        <name>Zn(2+)</name>
        <dbReference type="ChEBI" id="CHEBI:29105"/>
    </cofactor>
</comment>
<sequence>MARGWLRYPQPMERPTAIIGAALGGDSFEDLISQAEATGAQAVQIFLGDPQSWSAPAGYPSEELRTAMERAGLTLYIHAPYVINVATSNNKVRIPSRKLLGYTMKVAAAAGAAGVVVHGGHVVEGDEPALGYANWAKALTEVSALNLSTPLLIENTAGGERAMARHLNSIAELWKVIAEFDAGFCLDTCHAHAGGLNMETLVADIMSITGRIDLVHANGSRDEAGSGRDRHANFGQGLLPGEVVARILHESGAPAIIETPGSNEDQAKDIAFLKNVLAGIA</sequence>
<name>A0A6J6QSH1_9ZZZZ</name>
<reference evidence="9" key="1">
    <citation type="submission" date="2020-05" db="EMBL/GenBank/DDBJ databases">
        <authorList>
            <person name="Chiriac C."/>
            <person name="Salcher M."/>
            <person name="Ghai R."/>
            <person name="Kavagutti S V."/>
        </authorList>
    </citation>
    <scope>NUCLEOTIDE SEQUENCE</scope>
</reference>
<dbReference type="PROSITE" id="PS51432">
    <property type="entry name" value="AP_NUCLEASE_F2_4"/>
    <property type="match status" value="1"/>
</dbReference>
<keyword evidence="6" id="KW-0862">Zinc</keyword>
<dbReference type="InterPro" id="IPR001719">
    <property type="entry name" value="AP_endonuc_2"/>
</dbReference>
<keyword evidence="5" id="KW-0378">Hydrolase</keyword>
<dbReference type="InterPro" id="IPR036237">
    <property type="entry name" value="Xyl_isomerase-like_sf"/>
</dbReference>